<sequence length="134" mass="15309">MGRKPGPLKRGQLIAFKVPQSQKVTDEDLKYLEKKRSKDSKYPSKLFFAALQEERIKEIENLEEISLPVSSLTNEEKQMLKQPGVRKLLGNIVLGFLRSQPPAKSLTLKEETLDFKTMETKKGPKGPEKDSRRP</sequence>
<reference evidence="3" key="1">
    <citation type="journal article" date="2019" name="Int. J. Syst. Evol. Microbiol.">
        <title>The Global Catalogue of Microorganisms (GCM) 10K type strain sequencing project: providing services to taxonomists for standard genome sequencing and annotation.</title>
        <authorList>
            <consortium name="The Broad Institute Genomics Platform"/>
            <consortium name="The Broad Institute Genome Sequencing Center for Infectious Disease"/>
            <person name="Wu L."/>
            <person name="Ma J."/>
        </authorList>
    </citation>
    <scope>NUCLEOTIDE SEQUENCE [LARGE SCALE GENOMIC DNA]</scope>
    <source>
        <strain evidence="3">CGMCC 1.12404</strain>
    </source>
</reference>
<evidence type="ECO:0000313" key="2">
    <source>
        <dbReference type="EMBL" id="GGA59358.1"/>
    </source>
</evidence>
<evidence type="ECO:0000313" key="3">
    <source>
        <dbReference type="Proteomes" id="UP000617979"/>
    </source>
</evidence>
<proteinExistence type="predicted"/>
<name>A0ABQ1H6D2_9BACL</name>
<protein>
    <submittedName>
        <fullName evidence="2">Uncharacterized protein</fullName>
    </submittedName>
</protein>
<accession>A0ABQ1H6D2</accession>
<dbReference type="EMBL" id="BMEX01000046">
    <property type="protein sequence ID" value="GGA59358.1"/>
    <property type="molecule type" value="Genomic_DNA"/>
</dbReference>
<evidence type="ECO:0000256" key="1">
    <source>
        <dbReference type="SAM" id="MobiDB-lite"/>
    </source>
</evidence>
<gene>
    <name evidence="2" type="ORF">GCM10007416_35560</name>
</gene>
<feature type="region of interest" description="Disordered" evidence="1">
    <location>
        <begin position="115"/>
        <end position="134"/>
    </location>
</feature>
<comment type="caution">
    <text evidence="2">The sequence shown here is derived from an EMBL/GenBank/DDBJ whole genome shotgun (WGS) entry which is preliminary data.</text>
</comment>
<dbReference type="Proteomes" id="UP000617979">
    <property type="component" value="Unassembled WGS sequence"/>
</dbReference>
<keyword evidence="3" id="KW-1185">Reference proteome</keyword>
<organism evidence="2 3">
    <name type="scientific">Kroppenstedtia guangzhouensis</name>
    <dbReference type="NCBI Taxonomy" id="1274356"/>
    <lineage>
        <taxon>Bacteria</taxon>
        <taxon>Bacillati</taxon>
        <taxon>Bacillota</taxon>
        <taxon>Bacilli</taxon>
        <taxon>Bacillales</taxon>
        <taxon>Thermoactinomycetaceae</taxon>
        <taxon>Kroppenstedtia</taxon>
    </lineage>
</organism>
<dbReference type="RefSeq" id="WP_188433885.1">
    <property type="nucleotide sequence ID" value="NZ_BMEX01000046.1"/>
</dbReference>